<dbReference type="SUPFAM" id="SSF89796">
    <property type="entry name" value="CoA-transferase family III (CaiB/BaiF)"/>
    <property type="match status" value="1"/>
</dbReference>
<dbReference type="InterPro" id="IPR003673">
    <property type="entry name" value="CoA-Trfase_fam_III"/>
</dbReference>
<dbReference type="EMBL" id="CABVQD010000002">
    <property type="protein sequence ID" value="VWB32085.1"/>
    <property type="molecule type" value="Genomic_DNA"/>
</dbReference>
<protein>
    <submittedName>
        <fullName evidence="1">Carnitine dehydratase</fullName>
    </submittedName>
</protein>
<dbReference type="GO" id="GO:0003824">
    <property type="term" value="F:catalytic activity"/>
    <property type="evidence" value="ECO:0007669"/>
    <property type="project" value="InterPro"/>
</dbReference>
<dbReference type="AlphaFoldDB" id="A0A6J5EA62"/>
<dbReference type="Pfam" id="PF02515">
    <property type="entry name" value="CoA_transf_3"/>
    <property type="match status" value="1"/>
</dbReference>
<reference evidence="1 2" key="1">
    <citation type="submission" date="2019-09" db="EMBL/GenBank/DDBJ databases">
        <authorList>
            <person name="Depoorter E."/>
        </authorList>
    </citation>
    <scope>NUCLEOTIDE SEQUENCE [LARGE SCALE GENOMIC DNA]</scope>
    <source>
        <strain evidence="1">LMG 30113</strain>
    </source>
</reference>
<dbReference type="PANTHER" id="PTHR48228:SF5">
    <property type="entry name" value="ALPHA-METHYLACYL-COA RACEMASE"/>
    <property type="match status" value="1"/>
</dbReference>
<sequence>MAGALTGLRVLEFAGLGPAPFCSMMLADHGADVLRIVRPCRDGAAVDDRLTRGRHTLELDLRQPGAAGAVLDLVSRADVLIEGFRPGVMERLGLGPQACLERRPSLIYGRMTGWGQYGPLAHAAGHDINYLALSGALHAIGRPGDAPVPPLNLVADFGGGAMLLAFGLLAALFEARRSGRGQVVDAAMSDGASLLSTMIYEMKGAGEWSHPRGENLLDGGAPFYDTYACADGKYIAVGPLEAKFYRTLMERCGIEDPLFDDQMDRARWPLMKVKLADLFRMCTRDEWCAMLDGADACVTPVLDWDEVPAHPHHRARGAFVEVDGIAQPAPAPRLSRTPAGLPQSQTRVTLDDAFARWRVMQPADAG</sequence>
<dbReference type="Gene3D" id="3.40.50.10540">
    <property type="entry name" value="Crotonobetainyl-coa:carnitine coa-transferase, domain 1"/>
    <property type="match status" value="1"/>
</dbReference>
<evidence type="ECO:0000313" key="1">
    <source>
        <dbReference type="EMBL" id="VWB32085.1"/>
    </source>
</evidence>
<dbReference type="Gene3D" id="3.30.1540.10">
    <property type="entry name" value="formyl-coa transferase, domain 3"/>
    <property type="match status" value="1"/>
</dbReference>
<dbReference type="InterPro" id="IPR050509">
    <property type="entry name" value="CoA-transferase_III"/>
</dbReference>
<evidence type="ECO:0000313" key="2">
    <source>
        <dbReference type="Proteomes" id="UP000494330"/>
    </source>
</evidence>
<name>A0A6J5EA62_9BURK</name>
<accession>A0A6J5EA62</accession>
<dbReference type="InterPro" id="IPR023606">
    <property type="entry name" value="CoA-Trfase_III_dom_1_sf"/>
</dbReference>
<keyword evidence="2" id="KW-1185">Reference proteome</keyword>
<dbReference type="InterPro" id="IPR044855">
    <property type="entry name" value="CoA-Trfase_III_dom3_sf"/>
</dbReference>
<dbReference type="Proteomes" id="UP000494330">
    <property type="component" value="Unassembled WGS sequence"/>
</dbReference>
<organism evidence="1 2">
    <name type="scientific">Burkholderia paludis</name>
    <dbReference type="NCBI Taxonomy" id="1506587"/>
    <lineage>
        <taxon>Bacteria</taxon>
        <taxon>Pseudomonadati</taxon>
        <taxon>Pseudomonadota</taxon>
        <taxon>Betaproteobacteria</taxon>
        <taxon>Burkholderiales</taxon>
        <taxon>Burkholderiaceae</taxon>
        <taxon>Burkholderia</taxon>
        <taxon>Burkholderia cepacia complex</taxon>
    </lineage>
</organism>
<dbReference type="PANTHER" id="PTHR48228">
    <property type="entry name" value="SUCCINYL-COA--D-CITRAMALATE COA-TRANSFERASE"/>
    <property type="match status" value="1"/>
</dbReference>
<proteinExistence type="predicted"/>
<dbReference type="RefSeq" id="WP_034198133.1">
    <property type="nucleotide sequence ID" value="NZ_CABVQD010000002.1"/>
</dbReference>
<gene>
    <name evidence="1" type="ORF">BPA30113_01253</name>
</gene>